<feature type="transmembrane region" description="Helical" evidence="10">
    <location>
        <begin position="1053"/>
        <end position="1075"/>
    </location>
</feature>
<dbReference type="InterPro" id="IPR001757">
    <property type="entry name" value="P_typ_ATPase"/>
</dbReference>
<dbReference type="GO" id="GO:0043682">
    <property type="term" value="F:P-type divalent copper transporter activity"/>
    <property type="evidence" value="ECO:0007669"/>
    <property type="project" value="TreeGrafter"/>
</dbReference>
<feature type="transmembrane region" description="Helical" evidence="10">
    <location>
        <begin position="699"/>
        <end position="727"/>
    </location>
</feature>
<dbReference type="GO" id="GO:0055070">
    <property type="term" value="P:copper ion homeostasis"/>
    <property type="evidence" value="ECO:0007669"/>
    <property type="project" value="TreeGrafter"/>
</dbReference>
<dbReference type="InterPro" id="IPR023298">
    <property type="entry name" value="ATPase_P-typ_TM_dom_sf"/>
</dbReference>
<evidence type="ECO:0000256" key="3">
    <source>
        <dbReference type="ARBA" id="ARBA00022692"/>
    </source>
</evidence>
<dbReference type="InterPro" id="IPR018303">
    <property type="entry name" value="ATPase_P-typ_P_site"/>
</dbReference>
<dbReference type="PANTHER" id="PTHR43520:SF32">
    <property type="entry name" value="COPPER RESISTANCE P-TYPE ATPASE (EUROFUNG)"/>
    <property type="match status" value="1"/>
</dbReference>
<dbReference type="SUPFAM" id="SSF81660">
    <property type="entry name" value="Metal cation-transporting ATPase, ATP-binding domain N"/>
    <property type="match status" value="1"/>
</dbReference>
<dbReference type="InterPro" id="IPR059000">
    <property type="entry name" value="ATPase_P-type_domA"/>
</dbReference>
<dbReference type="OrthoDB" id="432719at2759"/>
<feature type="transmembrane region" description="Helical" evidence="10">
    <location>
        <begin position="467"/>
        <end position="486"/>
    </location>
</feature>
<dbReference type="Pfam" id="PF00702">
    <property type="entry name" value="Hydrolase"/>
    <property type="match status" value="1"/>
</dbReference>
<keyword evidence="9 10" id="KW-0472">Membrane</keyword>
<accession>A0A4R5XDY0</accession>
<dbReference type="SUPFAM" id="SSF55008">
    <property type="entry name" value="HMA, heavy metal-associated domain"/>
    <property type="match status" value="2"/>
</dbReference>
<dbReference type="InterPro" id="IPR023214">
    <property type="entry name" value="HAD_sf"/>
</dbReference>
<feature type="transmembrane region" description="Helical" evidence="10">
    <location>
        <begin position="335"/>
        <end position="362"/>
    </location>
</feature>
<dbReference type="Gene3D" id="3.40.50.1000">
    <property type="entry name" value="HAD superfamily/HAD-like"/>
    <property type="match status" value="1"/>
</dbReference>
<dbReference type="SUPFAM" id="SSF81665">
    <property type="entry name" value="Calcium ATPase, transmembrane domain M"/>
    <property type="match status" value="1"/>
</dbReference>
<sequence>MSTSTTILISNLHCSSCVKTIQDTLSALSPPPTTIHTSIISQSVTVEHTQDLQPDAIKLALDDAGFDLVTTPAFENYSLRRSTGPSSWFSRKREKHAEQCMLCSHEQREQTGDLFKKASPIVEKSQETLTAPNTLPPQKDAGLEEEGPFHATFSVGGMTCASCSGTITDTISGISGVSEASVNLLGKSATATLERRELVTTVVQAVEDCGFECDVISVEGGTRSATDIQMQDEGGWRTVALRVEGMFCRHCPDKVKESLERFGSKVNILDPLTSYNDPNAILRLSYRPSPPDFTIRTVISAIESSKTPPFIVSVAQPISLEERVRMMHLRELRALLHRLGFCVITAIPTFIIGIVYMSLVPASNPTRIYFMRPMWTGNTSKAQWALFFLATPVMFYSANLFHTRSFKELRSLWRKGSKTPVWKRFVRFGSMNLLVTMGVSIAYFSSIALLALAAAQSPSPEGMGDSTTYFDSVVFLTMFLLAGKCLEAYSKDRTADAISALGRLRPAEALLLVPVSTPPTKPEAFGAAGKDIEKGTADTDTEVNIKAPLGRRIEKVDVNYLEVGDIVRVLQGSTPPADGIVVSTELSSFDESSLTGESKSVKKEPGDVVYVGTINKGKIVDVKIAAVGGETMLDKIVRVVREGQTKRAPIERVVDLLTGYFVPVITLLAIVTWIIWLSLGLSGSLPQDYLDIPIGGWPVWSLEFAIAVFIVACPCGVGLAAPTALLVGSGLAAKFGILVRGGGEAFQEAAQLDVIVFDKTGTLTEGGEPRVTDSHIAHEGTPWSEDELLGMAYSLESGSNHPLSTAIRRFCDSKGSIVATAVDVEETAGKGLQGVVPAFNCTAVIGNEAWIEEHHGTVSVGQKKLLEEWKGEGKSVILLGIQSHSSTSNDDFSVVAIFAAADRLRTEARDVVQRLQNQGLGTWMITGDNQKTARAVAKSVGIPENNVIAGVLPHEKAEKIQWLQQVGMKRPYRKWKSLMGLKRLNERCIVAMVGDGINDAPALTAADVGLAIGSGSDVAISSAAFILVQSNLYGILTLTDLSRKVFNRIKFNFLWAIVYNMATLPIAAGVIYPAGHARLSPVWASLAMALSSVSVVLSSLLLRLYREPKRL</sequence>
<keyword evidence="4 10" id="KW-0479">Metal-binding</keyword>
<keyword evidence="5 10" id="KW-0547">Nucleotide-binding</keyword>
<dbReference type="PRINTS" id="PR00119">
    <property type="entry name" value="CATATPASE"/>
</dbReference>
<keyword evidence="13" id="KW-1185">Reference proteome</keyword>
<dbReference type="Pfam" id="PF00403">
    <property type="entry name" value="HMA"/>
    <property type="match status" value="1"/>
</dbReference>
<evidence type="ECO:0000259" key="11">
    <source>
        <dbReference type="PROSITE" id="PS50846"/>
    </source>
</evidence>
<dbReference type="InterPro" id="IPR044492">
    <property type="entry name" value="P_typ_ATPase_HD_dom"/>
</dbReference>
<feature type="transmembrane region" description="Helical" evidence="10">
    <location>
        <begin position="433"/>
        <end position="455"/>
    </location>
</feature>
<dbReference type="GO" id="GO:0005524">
    <property type="term" value="F:ATP binding"/>
    <property type="evidence" value="ECO:0007669"/>
    <property type="project" value="UniProtKB-UniRule"/>
</dbReference>
<dbReference type="CDD" id="cd02094">
    <property type="entry name" value="P-type_ATPase_Cu-like"/>
    <property type="match status" value="1"/>
</dbReference>
<dbReference type="GO" id="GO:0016887">
    <property type="term" value="F:ATP hydrolysis activity"/>
    <property type="evidence" value="ECO:0007669"/>
    <property type="project" value="InterPro"/>
</dbReference>
<dbReference type="Gene3D" id="3.30.70.100">
    <property type="match status" value="2"/>
</dbReference>
<dbReference type="InterPro" id="IPR036412">
    <property type="entry name" value="HAD-like_sf"/>
</dbReference>
<dbReference type="VEuPathDB" id="FungiDB:BD410DRAFT_810940"/>
<comment type="similarity">
    <text evidence="2 10">Belongs to the cation transport ATPase (P-type) (TC 3.A.3) family. Type IB subfamily.</text>
</comment>
<name>A0A4R5XDY0_9AGAM</name>
<dbReference type="InterPro" id="IPR027256">
    <property type="entry name" value="P-typ_ATPase_IB"/>
</dbReference>
<evidence type="ECO:0000313" key="12">
    <source>
        <dbReference type="EMBL" id="TDL29203.1"/>
    </source>
</evidence>
<keyword evidence="3 10" id="KW-0812">Transmembrane</keyword>
<dbReference type="AlphaFoldDB" id="A0A4R5XDY0"/>
<dbReference type="InterPro" id="IPR023299">
    <property type="entry name" value="ATPase_P-typ_cyto_dom_N"/>
</dbReference>
<dbReference type="PROSITE" id="PS00154">
    <property type="entry name" value="ATPASE_E1_E2"/>
    <property type="match status" value="1"/>
</dbReference>
<dbReference type="NCBIfam" id="TIGR01525">
    <property type="entry name" value="ATPase-IB_hvy"/>
    <property type="match status" value="1"/>
</dbReference>
<dbReference type="CDD" id="cd00371">
    <property type="entry name" value="HMA"/>
    <property type="match status" value="2"/>
</dbReference>
<evidence type="ECO:0000256" key="4">
    <source>
        <dbReference type="ARBA" id="ARBA00022723"/>
    </source>
</evidence>
<keyword evidence="6 10" id="KW-0067">ATP-binding</keyword>
<dbReference type="SFLD" id="SFLDG00002">
    <property type="entry name" value="C1.7:_P-type_atpase_like"/>
    <property type="match status" value="1"/>
</dbReference>
<gene>
    <name evidence="12" type="ORF">BD410DRAFT_810940</name>
</gene>
<dbReference type="EMBL" id="ML170156">
    <property type="protein sequence ID" value="TDL29203.1"/>
    <property type="molecule type" value="Genomic_DNA"/>
</dbReference>
<dbReference type="InterPro" id="IPR017969">
    <property type="entry name" value="Heavy-metal-associated_CS"/>
</dbReference>
<evidence type="ECO:0000256" key="1">
    <source>
        <dbReference type="ARBA" id="ARBA00004141"/>
    </source>
</evidence>
<dbReference type="PANTHER" id="PTHR43520">
    <property type="entry name" value="ATP7, ISOFORM B"/>
    <property type="match status" value="1"/>
</dbReference>
<dbReference type="PROSITE" id="PS50846">
    <property type="entry name" value="HMA_2"/>
    <property type="match status" value="2"/>
</dbReference>
<dbReference type="Gene3D" id="2.70.150.10">
    <property type="entry name" value="Calcium-transporting ATPase, cytoplasmic transduction domain A"/>
    <property type="match status" value="1"/>
</dbReference>
<dbReference type="SUPFAM" id="SSF56784">
    <property type="entry name" value="HAD-like"/>
    <property type="match status" value="1"/>
</dbReference>
<reference evidence="12 13" key="1">
    <citation type="submission" date="2018-06" db="EMBL/GenBank/DDBJ databases">
        <title>A transcriptomic atlas of mushroom development highlights an independent origin of complex multicellularity.</title>
        <authorList>
            <consortium name="DOE Joint Genome Institute"/>
            <person name="Krizsan K."/>
            <person name="Almasi E."/>
            <person name="Merenyi Z."/>
            <person name="Sahu N."/>
            <person name="Viragh M."/>
            <person name="Koszo T."/>
            <person name="Mondo S."/>
            <person name="Kiss B."/>
            <person name="Balint B."/>
            <person name="Kues U."/>
            <person name="Barry K."/>
            <person name="Hegedus J.C."/>
            <person name="Henrissat B."/>
            <person name="Johnson J."/>
            <person name="Lipzen A."/>
            <person name="Ohm R."/>
            <person name="Nagy I."/>
            <person name="Pangilinan J."/>
            <person name="Yan J."/>
            <person name="Xiong Y."/>
            <person name="Grigoriev I.V."/>
            <person name="Hibbett D.S."/>
            <person name="Nagy L.G."/>
        </authorList>
    </citation>
    <scope>NUCLEOTIDE SEQUENCE [LARGE SCALE GENOMIC DNA]</scope>
    <source>
        <strain evidence="12 13">SZMC22713</strain>
    </source>
</reference>
<dbReference type="NCBIfam" id="TIGR01494">
    <property type="entry name" value="ATPase_P-type"/>
    <property type="match status" value="2"/>
</dbReference>
<keyword evidence="8 10" id="KW-1133">Transmembrane helix</keyword>
<evidence type="ECO:0000256" key="2">
    <source>
        <dbReference type="ARBA" id="ARBA00006024"/>
    </source>
</evidence>
<evidence type="ECO:0000256" key="9">
    <source>
        <dbReference type="ARBA" id="ARBA00023136"/>
    </source>
</evidence>
<dbReference type="Gene3D" id="3.40.1110.10">
    <property type="entry name" value="Calcium-transporting ATPase, cytoplasmic domain N"/>
    <property type="match status" value="1"/>
</dbReference>
<evidence type="ECO:0000313" key="13">
    <source>
        <dbReference type="Proteomes" id="UP000294933"/>
    </source>
</evidence>
<evidence type="ECO:0000256" key="7">
    <source>
        <dbReference type="ARBA" id="ARBA00022967"/>
    </source>
</evidence>
<evidence type="ECO:0000256" key="6">
    <source>
        <dbReference type="ARBA" id="ARBA00022840"/>
    </source>
</evidence>
<organism evidence="12 13">
    <name type="scientific">Rickenella mellea</name>
    <dbReference type="NCBI Taxonomy" id="50990"/>
    <lineage>
        <taxon>Eukaryota</taxon>
        <taxon>Fungi</taxon>
        <taxon>Dikarya</taxon>
        <taxon>Basidiomycota</taxon>
        <taxon>Agaricomycotina</taxon>
        <taxon>Agaricomycetes</taxon>
        <taxon>Hymenochaetales</taxon>
        <taxon>Rickenellaceae</taxon>
        <taxon>Rickenella</taxon>
    </lineage>
</organism>
<dbReference type="SUPFAM" id="SSF81653">
    <property type="entry name" value="Calcium ATPase, transduction domain A"/>
    <property type="match status" value="1"/>
</dbReference>
<keyword evidence="7" id="KW-1278">Translocase</keyword>
<dbReference type="InterPro" id="IPR008250">
    <property type="entry name" value="ATPase_P-typ_transduc_dom_A_sf"/>
</dbReference>
<feature type="transmembrane region" description="Helical" evidence="10">
    <location>
        <begin position="656"/>
        <end position="679"/>
    </location>
</feature>
<evidence type="ECO:0000256" key="10">
    <source>
        <dbReference type="RuleBase" id="RU362081"/>
    </source>
</evidence>
<dbReference type="Proteomes" id="UP000294933">
    <property type="component" value="Unassembled WGS sequence"/>
</dbReference>
<evidence type="ECO:0000256" key="8">
    <source>
        <dbReference type="ARBA" id="ARBA00022989"/>
    </source>
</evidence>
<dbReference type="SFLD" id="SFLDS00003">
    <property type="entry name" value="Haloacid_Dehalogenase"/>
    <property type="match status" value="1"/>
</dbReference>
<feature type="transmembrane region" description="Helical" evidence="10">
    <location>
        <begin position="1081"/>
        <end position="1105"/>
    </location>
</feature>
<evidence type="ECO:0000256" key="5">
    <source>
        <dbReference type="ARBA" id="ARBA00022741"/>
    </source>
</evidence>
<dbReference type="InterPro" id="IPR006121">
    <property type="entry name" value="HMA_dom"/>
</dbReference>
<feature type="transmembrane region" description="Helical" evidence="10">
    <location>
        <begin position="382"/>
        <end position="401"/>
    </location>
</feature>
<feature type="domain" description="HMA" evidence="11">
    <location>
        <begin position="3"/>
        <end position="69"/>
    </location>
</feature>
<dbReference type="InterPro" id="IPR036163">
    <property type="entry name" value="HMA_dom_sf"/>
</dbReference>
<dbReference type="GO" id="GO:0016020">
    <property type="term" value="C:membrane"/>
    <property type="evidence" value="ECO:0007669"/>
    <property type="project" value="UniProtKB-SubCell"/>
</dbReference>
<dbReference type="GO" id="GO:0005507">
    <property type="term" value="F:copper ion binding"/>
    <property type="evidence" value="ECO:0007669"/>
    <property type="project" value="TreeGrafter"/>
</dbReference>
<dbReference type="PROSITE" id="PS01047">
    <property type="entry name" value="HMA_1"/>
    <property type="match status" value="1"/>
</dbReference>
<comment type="subcellular location">
    <subcellularLocation>
        <location evidence="1">Membrane</location>
        <topology evidence="1">Multi-pass membrane protein</topology>
    </subcellularLocation>
</comment>
<proteinExistence type="inferred from homology"/>
<dbReference type="STRING" id="50990.A0A4R5XDY0"/>
<dbReference type="SFLD" id="SFLDF00027">
    <property type="entry name" value="p-type_atpase"/>
    <property type="match status" value="1"/>
</dbReference>
<protein>
    <submittedName>
        <fullName evidence="12">Heavy metal translocatin</fullName>
    </submittedName>
</protein>
<dbReference type="Pfam" id="PF00122">
    <property type="entry name" value="E1-E2_ATPase"/>
    <property type="match status" value="1"/>
</dbReference>
<feature type="domain" description="HMA" evidence="11">
    <location>
        <begin position="149"/>
        <end position="214"/>
    </location>
</feature>